<feature type="transmembrane region" description="Helical" evidence="8">
    <location>
        <begin position="230"/>
        <end position="253"/>
    </location>
</feature>
<dbReference type="Pfam" id="PF00474">
    <property type="entry name" value="SSF"/>
    <property type="match status" value="1"/>
</dbReference>
<feature type="transmembrane region" description="Helical" evidence="8">
    <location>
        <begin position="79"/>
        <end position="103"/>
    </location>
</feature>
<dbReference type="EMBL" id="JAGGKC010000046">
    <property type="protein sequence ID" value="MBP1920872.1"/>
    <property type="molecule type" value="Genomic_DNA"/>
</dbReference>
<accession>A0ABS4G8K5</accession>
<evidence type="ECO:0000256" key="2">
    <source>
        <dbReference type="ARBA" id="ARBA00006434"/>
    </source>
</evidence>
<evidence type="ECO:0000256" key="3">
    <source>
        <dbReference type="ARBA" id="ARBA00022448"/>
    </source>
</evidence>
<proteinExistence type="inferred from homology"/>
<dbReference type="PROSITE" id="PS50283">
    <property type="entry name" value="NA_SOLUT_SYMP_3"/>
    <property type="match status" value="1"/>
</dbReference>
<dbReference type="PANTHER" id="PTHR48086">
    <property type="entry name" value="SODIUM/PROLINE SYMPORTER-RELATED"/>
    <property type="match status" value="1"/>
</dbReference>
<dbReference type="RefSeq" id="WP_209461026.1">
    <property type="nucleotide sequence ID" value="NZ_JAGGKC010000046.1"/>
</dbReference>
<feature type="transmembrane region" description="Helical" evidence="8">
    <location>
        <begin position="310"/>
        <end position="333"/>
    </location>
</feature>
<comment type="caution">
    <text evidence="9">The sequence shown here is derived from an EMBL/GenBank/DDBJ whole genome shotgun (WGS) entry which is preliminary data.</text>
</comment>
<feature type="transmembrane region" description="Helical" evidence="8">
    <location>
        <begin position="46"/>
        <end position="67"/>
    </location>
</feature>
<dbReference type="Proteomes" id="UP001519271">
    <property type="component" value="Unassembled WGS sequence"/>
</dbReference>
<feature type="transmembrane region" description="Helical" evidence="8">
    <location>
        <begin position="398"/>
        <end position="420"/>
    </location>
</feature>
<feature type="transmembrane region" description="Helical" evidence="8">
    <location>
        <begin position="457"/>
        <end position="474"/>
    </location>
</feature>
<evidence type="ECO:0000256" key="4">
    <source>
        <dbReference type="ARBA" id="ARBA00022692"/>
    </source>
</evidence>
<dbReference type="PANTHER" id="PTHR48086:SF7">
    <property type="entry name" value="SODIUM-SOLUTE SYMPORTER-RELATED"/>
    <property type="match status" value="1"/>
</dbReference>
<gene>
    <name evidence="9" type="ORF">J2Z34_003392</name>
</gene>
<reference evidence="9 10" key="1">
    <citation type="submission" date="2021-03" db="EMBL/GenBank/DDBJ databases">
        <title>Genomic Encyclopedia of Type Strains, Phase IV (KMG-IV): sequencing the most valuable type-strain genomes for metagenomic binning, comparative biology and taxonomic classification.</title>
        <authorList>
            <person name="Goeker M."/>
        </authorList>
    </citation>
    <scope>NUCLEOTIDE SEQUENCE [LARGE SCALE GENOMIC DNA]</scope>
    <source>
        <strain evidence="9 10">DSM 6139</strain>
    </source>
</reference>
<comment type="similarity">
    <text evidence="2 7">Belongs to the sodium:solute symporter (SSF) (TC 2.A.21) family.</text>
</comment>
<organism evidence="9 10">
    <name type="scientific">Youngiibacter multivorans</name>
    <dbReference type="NCBI Taxonomy" id="937251"/>
    <lineage>
        <taxon>Bacteria</taxon>
        <taxon>Bacillati</taxon>
        <taxon>Bacillota</taxon>
        <taxon>Clostridia</taxon>
        <taxon>Eubacteriales</taxon>
        <taxon>Clostridiaceae</taxon>
        <taxon>Youngiibacter</taxon>
    </lineage>
</organism>
<dbReference type="InterPro" id="IPR050277">
    <property type="entry name" value="Sodium:Solute_Symporter"/>
</dbReference>
<keyword evidence="5 8" id="KW-1133">Transmembrane helix</keyword>
<keyword evidence="6 8" id="KW-0472">Membrane</keyword>
<sequence length="517" mass="55249">MDKNLVALIIVVTYFIGLFVIAAFANKIQAARAKKLHKEGAEGFLMASRSMGLPLVMTTIMGVAIGANATTGAAQGGYLYGFAAGTHPLWLGLSVTLVGLLLASKYRRMRMLTVSQLYGDAYGETTRMVATVGQIFMNFVIMVSQFIAGGTILATLLPQYFTVQTGMILSAIIFLLIAVFGGWMSCGATNILNMVMCYLAVGLGIYTVFSNPDIGGWAGIVNNIPDKAKYLSPVAGIGWSIWLVYPVLMFFNVAGHQSQVQCITTAKDEKTAKWGFIIGGLLVAPIGYLCAIIGMGALKLYPNLPNSAMAMPMFIVSMPGVLAGLSLAGLWAASVSTATNLSISASTMFVNDILKPAAARRGKKLSSQAELRAGISGIVVFTAVSCFAAFFVKVLLSFVGAGLALSVPFGIIILTTIYLPKIAKSKTAMVLMITSYIAMVVWVLNSKALAPIFLHPVWFMLVVTLISLAAVTILDKNPAYFRTQAYKDKYGSMYDEGTKEYIAEMNEVAPSTADEIV</sequence>
<feature type="transmembrane region" description="Helical" evidence="8">
    <location>
        <begin position="135"/>
        <end position="157"/>
    </location>
</feature>
<evidence type="ECO:0000256" key="8">
    <source>
        <dbReference type="SAM" id="Phobius"/>
    </source>
</evidence>
<dbReference type="CDD" id="cd10322">
    <property type="entry name" value="SLC5sbd"/>
    <property type="match status" value="1"/>
</dbReference>
<dbReference type="InterPro" id="IPR038377">
    <property type="entry name" value="Na/Glc_symporter_sf"/>
</dbReference>
<protein>
    <submittedName>
        <fullName evidence="9">SSS family solute:Na+ symporter</fullName>
    </submittedName>
</protein>
<feature type="transmembrane region" description="Helical" evidence="8">
    <location>
        <begin position="191"/>
        <end position="210"/>
    </location>
</feature>
<evidence type="ECO:0000256" key="7">
    <source>
        <dbReference type="RuleBase" id="RU362091"/>
    </source>
</evidence>
<dbReference type="Gene3D" id="1.20.1730.10">
    <property type="entry name" value="Sodium/glucose cotransporter"/>
    <property type="match status" value="1"/>
</dbReference>
<feature type="transmembrane region" description="Helical" evidence="8">
    <location>
        <begin position="427"/>
        <end position="445"/>
    </location>
</feature>
<feature type="transmembrane region" description="Helical" evidence="8">
    <location>
        <begin position="6"/>
        <end position="25"/>
    </location>
</feature>
<name>A0ABS4G8K5_9CLOT</name>
<dbReference type="InterPro" id="IPR001734">
    <property type="entry name" value="Na/solute_symporter"/>
</dbReference>
<evidence type="ECO:0000313" key="9">
    <source>
        <dbReference type="EMBL" id="MBP1920872.1"/>
    </source>
</evidence>
<evidence type="ECO:0000256" key="6">
    <source>
        <dbReference type="ARBA" id="ARBA00023136"/>
    </source>
</evidence>
<evidence type="ECO:0000256" key="1">
    <source>
        <dbReference type="ARBA" id="ARBA00004141"/>
    </source>
</evidence>
<evidence type="ECO:0000313" key="10">
    <source>
        <dbReference type="Proteomes" id="UP001519271"/>
    </source>
</evidence>
<comment type="subcellular location">
    <subcellularLocation>
        <location evidence="1">Membrane</location>
        <topology evidence="1">Multi-pass membrane protein</topology>
    </subcellularLocation>
</comment>
<feature type="transmembrane region" description="Helical" evidence="8">
    <location>
        <begin position="274"/>
        <end position="298"/>
    </location>
</feature>
<feature type="transmembrane region" description="Helical" evidence="8">
    <location>
        <begin position="371"/>
        <end position="392"/>
    </location>
</feature>
<keyword evidence="3" id="KW-0813">Transport</keyword>
<keyword evidence="4 8" id="KW-0812">Transmembrane</keyword>
<evidence type="ECO:0000256" key="5">
    <source>
        <dbReference type="ARBA" id="ARBA00022989"/>
    </source>
</evidence>
<feature type="transmembrane region" description="Helical" evidence="8">
    <location>
        <begin position="163"/>
        <end position="184"/>
    </location>
</feature>
<keyword evidence="10" id="KW-1185">Reference proteome</keyword>